<dbReference type="RefSeq" id="WP_027260239.1">
    <property type="nucleotide sequence ID" value="NZ_FPAW01000030.1"/>
</dbReference>
<gene>
    <name evidence="2" type="ORF">SAMN05216236_13017</name>
</gene>
<dbReference type="InterPro" id="IPR016181">
    <property type="entry name" value="Acyl_CoA_acyltransferase"/>
</dbReference>
<protein>
    <submittedName>
        <fullName evidence="2">Acetyltransferase (GNAT) domain-containing protein</fullName>
    </submittedName>
</protein>
<dbReference type="AlphaFoldDB" id="A0A1I7DLD2"/>
<evidence type="ECO:0000259" key="1">
    <source>
        <dbReference type="Pfam" id="PF13480"/>
    </source>
</evidence>
<keyword evidence="2" id="KW-0808">Transferase</keyword>
<feature type="domain" description="BioF2-like acetyltransferase" evidence="1">
    <location>
        <begin position="160"/>
        <end position="277"/>
    </location>
</feature>
<evidence type="ECO:0000313" key="3">
    <source>
        <dbReference type="Proteomes" id="UP000182466"/>
    </source>
</evidence>
<accession>A0A1I7DLD2</accession>
<organism evidence="2 3">
    <name type="scientific">Sedimentitalea nanhaiensis</name>
    <dbReference type="NCBI Taxonomy" id="999627"/>
    <lineage>
        <taxon>Bacteria</taxon>
        <taxon>Pseudomonadati</taxon>
        <taxon>Pseudomonadota</taxon>
        <taxon>Alphaproteobacteria</taxon>
        <taxon>Rhodobacterales</taxon>
        <taxon>Paracoccaceae</taxon>
        <taxon>Sedimentitalea</taxon>
    </lineage>
</organism>
<dbReference type="Gene3D" id="3.40.630.30">
    <property type="match status" value="1"/>
</dbReference>
<keyword evidence="3" id="KW-1185">Reference proteome</keyword>
<dbReference type="STRING" id="999627.SAMN05216236_13017"/>
<dbReference type="InterPro" id="IPR038740">
    <property type="entry name" value="BioF2-like_GNAT_dom"/>
</dbReference>
<name>A0A1I7DLD2_9RHOB</name>
<dbReference type="OrthoDB" id="9808687at2"/>
<reference evidence="2 3" key="1">
    <citation type="submission" date="2016-10" db="EMBL/GenBank/DDBJ databases">
        <authorList>
            <person name="de Groot N.N."/>
        </authorList>
    </citation>
    <scope>NUCLEOTIDE SEQUENCE [LARGE SCALE GENOMIC DNA]</scope>
    <source>
        <strain evidence="2 3">CGMCC 1.10959</strain>
    </source>
</reference>
<sequence length="314" mass="35139">MEILRYSPEHARDWDAFVDNSRNGTFLFRRGYMDYHSDRFTDHSLMAVSSGQLVAVLPANERDGTLWSHQGLTYGGWVYGDKMRGALMLDVFEAMTGYLAGLGTIDRVVYKVVPEIYHRVPSEEDQYALFRQGARLFRRDIATVVVPGARLPIRSGKKGNIKKAQKASVEVRQSQDLSAYHGILSDVLARHDAAPVHSLAELELLMGRFPDNIKLYGAYLDNALVAGSIVFETPQVAHTQYLAASDAGRSNGALDLLLDWLIREEYRDKRYFSFGISTESEGTVLNEGLIAQKEGFGGTAFMHDFYEFLILPAG</sequence>
<dbReference type="Proteomes" id="UP000182466">
    <property type="component" value="Unassembled WGS sequence"/>
</dbReference>
<proteinExistence type="predicted"/>
<dbReference type="Pfam" id="PF13480">
    <property type="entry name" value="Acetyltransf_6"/>
    <property type="match status" value="1"/>
</dbReference>
<dbReference type="EMBL" id="FPAW01000030">
    <property type="protein sequence ID" value="SFU12501.1"/>
    <property type="molecule type" value="Genomic_DNA"/>
</dbReference>
<evidence type="ECO:0000313" key="2">
    <source>
        <dbReference type="EMBL" id="SFU12501.1"/>
    </source>
</evidence>
<dbReference type="GO" id="GO:0016740">
    <property type="term" value="F:transferase activity"/>
    <property type="evidence" value="ECO:0007669"/>
    <property type="project" value="UniProtKB-KW"/>
</dbReference>
<dbReference type="SUPFAM" id="SSF55729">
    <property type="entry name" value="Acyl-CoA N-acyltransferases (Nat)"/>
    <property type="match status" value="1"/>
</dbReference>